<gene>
    <name evidence="1" type="ORF">PRUB_a2014</name>
</gene>
<comment type="caution">
    <text evidence="1">The sequence shown here is derived from an EMBL/GenBank/DDBJ whole genome shotgun (WGS) entry which is preliminary data.</text>
</comment>
<dbReference type="Proteomes" id="UP000016480">
    <property type="component" value="Unassembled WGS sequence"/>
</dbReference>
<dbReference type="EMBL" id="AHCD03000020">
    <property type="protein sequence ID" value="KAF7788912.1"/>
    <property type="molecule type" value="Genomic_DNA"/>
</dbReference>
<name>A0A8T0CGX9_9GAMM</name>
<reference evidence="1 2" key="1">
    <citation type="journal article" date="2012" name="J. Bacteriol.">
        <title>Genome sequence of the cycloprodigiosin-producing bacterial strain Pseudoalteromonas rubra ATCC 29570(T).</title>
        <authorList>
            <person name="Xie B.B."/>
            <person name="Shu Y.L."/>
            <person name="Qin Q.L."/>
            <person name="Rong J.C."/>
            <person name="Zhang X.Y."/>
            <person name="Chen X.L."/>
            <person name="Zhou B.C."/>
            <person name="Zhang Y.Z."/>
        </authorList>
    </citation>
    <scope>NUCLEOTIDE SEQUENCE [LARGE SCALE GENOMIC DNA]</scope>
    <source>
        <strain evidence="1 2">DSM 6842</strain>
    </source>
</reference>
<dbReference type="AlphaFoldDB" id="A0A8T0CGX9"/>
<evidence type="ECO:0000313" key="2">
    <source>
        <dbReference type="Proteomes" id="UP000016480"/>
    </source>
</evidence>
<sequence length="56" mass="6018">MTVQGEPVQLAHCAEEPHATSVLTDNPGATHICIVLKLPLLSVALVEIETLLFLLK</sequence>
<protein>
    <submittedName>
        <fullName evidence="1">Uncharacterized protein</fullName>
    </submittedName>
</protein>
<evidence type="ECO:0000313" key="1">
    <source>
        <dbReference type="EMBL" id="KAF7788912.1"/>
    </source>
</evidence>
<proteinExistence type="predicted"/>
<organism evidence="1 2">
    <name type="scientific">Pseudoalteromonas rubra</name>
    <dbReference type="NCBI Taxonomy" id="43658"/>
    <lineage>
        <taxon>Bacteria</taxon>
        <taxon>Pseudomonadati</taxon>
        <taxon>Pseudomonadota</taxon>
        <taxon>Gammaproteobacteria</taxon>
        <taxon>Alteromonadales</taxon>
        <taxon>Pseudoalteromonadaceae</taxon>
        <taxon>Pseudoalteromonas</taxon>
    </lineage>
</organism>
<accession>A0A8T0CGX9</accession>